<evidence type="ECO:0000313" key="6">
    <source>
        <dbReference type="Proteomes" id="UP000801492"/>
    </source>
</evidence>
<keyword evidence="6" id="KW-1185">Reference proteome</keyword>
<comment type="similarity">
    <text evidence="2">Belongs to the AMY1 family.</text>
</comment>
<sequence length="147" mass="17387">MSELLDFKLPEGRREKFQKYLKEINVLDNLAKILKSLYEEPEKPDDPLRYVCDKLLTEVRNETLESLIKRRDEAEDKLVKLSKERGRLRRSEELVECNEPVAHTYKRAFGVGEYDKEVLNSEIQIEFLQEDLTAVESDEQAPHKRLH</sequence>
<evidence type="ECO:0000256" key="3">
    <source>
        <dbReference type="ARBA" id="ARBA00023242"/>
    </source>
</evidence>
<feature type="coiled-coil region" evidence="4">
    <location>
        <begin position="64"/>
        <end position="91"/>
    </location>
</feature>
<reference evidence="5" key="1">
    <citation type="submission" date="2019-08" db="EMBL/GenBank/DDBJ databases">
        <title>The genome of the North American firefly Photinus pyralis.</title>
        <authorList>
            <consortium name="Photinus pyralis genome working group"/>
            <person name="Fallon T.R."/>
            <person name="Sander Lower S.E."/>
            <person name="Weng J.-K."/>
        </authorList>
    </citation>
    <scope>NUCLEOTIDE SEQUENCE</scope>
    <source>
        <strain evidence="5">TRF0915ILg1</strain>
        <tissue evidence="5">Whole body</tissue>
    </source>
</reference>
<comment type="subcellular location">
    <subcellularLocation>
        <location evidence="1">Nucleus</location>
    </subcellularLocation>
</comment>
<evidence type="ECO:0000313" key="5">
    <source>
        <dbReference type="EMBL" id="KAF2884150.1"/>
    </source>
</evidence>
<name>A0A8K0CAY3_IGNLU</name>
<dbReference type="AlphaFoldDB" id="A0A8K0CAY3"/>
<organism evidence="5 6">
    <name type="scientific">Ignelater luminosus</name>
    <name type="common">Cucubano</name>
    <name type="synonym">Pyrophorus luminosus</name>
    <dbReference type="NCBI Taxonomy" id="2038154"/>
    <lineage>
        <taxon>Eukaryota</taxon>
        <taxon>Metazoa</taxon>
        <taxon>Ecdysozoa</taxon>
        <taxon>Arthropoda</taxon>
        <taxon>Hexapoda</taxon>
        <taxon>Insecta</taxon>
        <taxon>Pterygota</taxon>
        <taxon>Neoptera</taxon>
        <taxon>Endopterygota</taxon>
        <taxon>Coleoptera</taxon>
        <taxon>Polyphaga</taxon>
        <taxon>Elateriformia</taxon>
        <taxon>Elateroidea</taxon>
        <taxon>Elateridae</taxon>
        <taxon>Agrypninae</taxon>
        <taxon>Pyrophorini</taxon>
        <taxon>Ignelater</taxon>
    </lineage>
</organism>
<protein>
    <submittedName>
        <fullName evidence="5">Uncharacterized protein</fullName>
    </submittedName>
</protein>
<keyword evidence="4" id="KW-0175">Coiled coil</keyword>
<gene>
    <name evidence="5" type="ORF">ILUMI_22039</name>
</gene>
<dbReference type="GO" id="GO:0003713">
    <property type="term" value="F:transcription coactivator activity"/>
    <property type="evidence" value="ECO:0007669"/>
    <property type="project" value="InterPro"/>
</dbReference>
<dbReference type="InterPro" id="IPR026060">
    <property type="entry name" value="AMY1"/>
</dbReference>
<proteinExistence type="inferred from homology"/>
<dbReference type="GO" id="GO:0005634">
    <property type="term" value="C:nucleus"/>
    <property type="evidence" value="ECO:0007669"/>
    <property type="project" value="UniProtKB-SubCell"/>
</dbReference>
<accession>A0A8K0CAY3</accession>
<keyword evidence="3" id="KW-0539">Nucleus</keyword>
<dbReference type="Proteomes" id="UP000801492">
    <property type="component" value="Unassembled WGS sequence"/>
</dbReference>
<evidence type="ECO:0000256" key="1">
    <source>
        <dbReference type="ARBA" id="ARBA00004123"/>
    </source>
</evidence>
<evidence type="ECO:0000256" key="2">
    <source>
        <dbReference type="ARBA" id="ARBA00009389"/>
    </source>
</evidence>
<dbReference type="OrthoDB" id="524165at2759"/>
<dbReference type="EMBL" id="VTPC01090219">
    <property type="protein sequence ID" value="KAF2884150.1"/>
    <property type="molecule type" value="Genomic_DNA"/>
</dbReference>
<evidence type="ECO:0000256" key="4">
    <source>
        <dbReference type="SAM" id="Coils"/>
    </source>
</evidence>
<comment type="caution">
    <text evidence="5">The sequence shown here is derived from an EMBL/GenBank/DDBJ whole genome shotgun (WGS) entry which is preliminary data.</text>
</comment>
<dbReference type="PRINTS" id="PR02028">
    <property type="entry name" value="CMYCBINDINGP"/>
</dbReference>
<dbReference type="PANTHER" id="PTHR13168:SF0">
    <property type="entry name" value="C-MYC-BINDING PROTEIN"/>
    <property type="match status" value="1"/>
</dbReference>
<dbReference type="PANTHER" id="PTHR13168">
    <property type="entry name" value="ASSOCIATE OF C-MYC AMY-1"/>
    <property type="match status" value="1"/>
</dbReference>